<protein>
    <recommendedName>
        <fullName evidence="3">Transcriptional regulator</fullName>
    </recommendedName>
</protein>
<evidence type="ECO:0000313" key="2">
    <source>
        <dbReference type="Proteomes" id="UP001501442"/>
    </source>
</evidence>
<reference evidence="2" key="1">
    <citation type="journal article" date="2019" name="Int. J. Syst. Evol. Microbiol.">
        <title>The Global Catalogue of Microorganisms (GCM) 10K type strain sequencing project: providing services to taxonomists for standard genome sequencing and annotation.</title>
        <authorList>
            <consortium name="The Broad Institute Genomics Platform"/>
            <consortium name="The Broad Institute Genome Sequencing Center for Infectious Disease"/>
            <person name="Wu L."/>
            <person name="Ma J."/>
        </authorList>
    </citation>
    <scope>NUCLEOTIDE SEQUENCE [LARGE SCALE GENOMIC DNA]</scope>
    <source>
        <strain evidence="2">JCM 17939</strain>
    </source>
</reference>
<name>A0ABP8UEI7_9ACTN</name>
<dbReference type="EMBL" id="BAABHK010000008">
    <property type="protein sequence ID" value="GAA4630252.1"/>
    <property type="molecule type" value="Genomic_DNA"/>
</dbReference>
<proteinExistence type="predicted"/>
<keyword evidence="2" id="KW-1185">Reference proteome</keyword>
<sequence length="286" mass="30806">MTDVALLQRSVINILRSGRQRISQTRALLEASAELLALLTLLAGDVGRYRAARAYGRTAWTCAEEADSNAARALILIAQSKTARWEKEFAAAASLARKGVELSPDGPQKVLLAVSEATALKSLGDLNGARHALVAADNARDEMTFSGQDATAWSCPRARQATYALQVHLGARDPDAMLRAANIADSAWAEGDAWVYGTWAQVRIGAALAHLLKDDPEGSAAELSSVFEISPAFRVATISGRMKAIDRSLTHPRYRVSEAAKVLREQIHAFCSDSLDAKPRQTLEAL</sequence>
<accession>A0ABP8UEI7</accession>
<evidence type="ECO:0008006" key="3">
    <source>
        <dbReference type="Google" id="ProtNLM"/>
    </source>
</evidence>
<comment type="caution">
    <text evidence="1">The sequence shown here is derived from an EMBL/GenBank/DDBJ whole genome shotgun (WGS) entry which is preliminary data.</text>
</comment>
<gene>
    <name evidence="1" type="ORF">GCM10023196_054830</name>
</gene>
<organism evidence="1 2">
    <name type="scientific">Actinoallomurus vinaceus</name>
    <dbReference type="NCBI Taxonomy" id="1080074"/>
    <lineage>
        <taxon>Bacteria</taxon>
        <taxon>Bacillati</taxon>
        <taxon>Actinomycetota</taxon>
        <taxon>Actinomycetes</taxon>
        <taxon>Streptosporangiales</taxon>
        <taxon>Thermomonosporaceae</taxon>
        <taxon>Actinoallomurus</taxon>
    </lineage>
</organism>
<dbReference type="Proteomes" id="UP001501442">
    <property type="component" value="Unassembled WGS sequence"/>
</dbReference>
<evidence type="ECO:0000313" key="1">
    <source>
        <dbReference type="EMBL" id="GAA4630252.1"/>
    </source>
</evidence>